<dbReference type="Proteomes" id="UP001595805">
    <property type="component" value="Unassembled WGS sequence"/>
</dbReference>
<comment type="caution">
    <text evidence="8">Lacks conserved residue(s) required for the propagation of feature annotation.</text>
</comment>
<keyword evidence="6 8" id="KW-0594">Phospholipid biosynthesis</keyword>
<dbReference type="NCBIfam" id="TIGR01768">
    <property type="entry name" value="GGGP-family"/>
    <property type="match status" value="1"/>
</dbReference>
<comment type="function">
    <text evidence="8">Prenyltransferase that catalyzes the transfer of the geranylgeranyl moiety of geranylgeranyl diphosphate (GGPP) to the C3 hydroxyl of sn-glycerol-1-phosphate (G1P).</text>
</comment>
<keyword evidence="5 8" id="KW-0443">Lipid metabolism</keyword>
<keyword evidence="1 8" id="KW-0444">Lipid biosynthesis</keyword>
<dbReference type="SUPFAM" id="SSF51395">
    <property type="entry name" value="FMN-linked oxidoreductases"/>
    <property type="match status" value="1"/>
</dbReference>
<dbReference type="InterPro" id="IPR008205">
    <property type="entry name" value="GGGP_HepGP_synthase"/>
</dbReference>
<keyword evidence="3 8" id="KW-0479">Metal-binding</keyword>
<keyword evidence="4 8" id="KW-0460">Magnesium</keyword>
<feature type="binding site" evidence="8">
    <location>
        <begin position="210"/>
        <end position="211"/>
    </location>
    <ligand>
        <name>sn-glycerol 1-phosphate</name>
        <dbReference type="ChEBI" id="CHEBI:57685"/>
    </ligand>
</feature>
<dbReference type="InterPro" id="IPR038597">
    <property type="entry name" value="GGGP/HepGP_synthase_sf"/>
</dbReference>
<evidence type="ECO:0000256" key="4">
    <source>
        <dbReference type="ARBA" id="ARBA00022842"/>
    </source>
</evidence>
<comment type="catalytic activity">
    <reaction evidence="8">
        <text>sn-glycerol 1-phosphate + (2E,6E,10E)-geranylgeranyl diphosphate = sn-3-O-(geranylgeranyl)glycerol 1-phosphate + diphosphate</text>
        <dbReference type="Rhea" id="RHEA:23404"/>
        <dbReference type="ChEBI" id="CHEBI:33019"/>
        <dbReference type="ChEBI" id="CHEBI:57677"/>
        <dbReference type="ChEBI" id="CHEBI:57685"/>
        <dbReference type="ChEBI" id="CHEBI:58756"/>
        <dbReference type="EC" id="2.5.1.41"/>
    </reaction>
</comment>
<dbReference type="HAMAP" id="MF_00112">
    <property type="entry name" value="GGGP_HepGP_synthase"/>
    <property type="match status" value="1"/>
</dbReference>
<dbReference type="Gene3D" id="3.20.20.390">
    <property type="entry name" value="FMN-linked oxidoreductases"/>
    <property type="match status" value="1"/>
</dbReference>
<gene>
    <name evidence="9" type="ORF">ACFOSV_05805</name>
</gene>
<keyword evidence="7 8" id="KW-1208">Phospholipid metabolism</keyword>
<evidence type="ECO:0000256" key="1">
    <source>
        <dbReference type="ARBA" id="ARBA00022516"/>
    </source>
</evidence>
<evidence type="ECO:0000256" key="8">
    <source>
        <dbReference type="HAMAP-Rule" id="MF_00112"/>
    </source>
</evidence>
<evidence type="ECO:0000256" key="7">
    <source>
        <dbReference type="ARBA" id="ARBA00023264"/>
    </source>
</evidence>
<evidence type="ECO:0000256" key="6">
    <source>
        <dbReference type="ARBA" id="ARBA00023209"/>
    </source>
</evidence>
<comment type="similarity">
    <text evidence="8">Belongs to the GGGP/HepGP synthase family. Group II subfamily.</text>
</comment>
<evidence type="ECO:0000256" key="5">
    <source>
        <dbReference type="ARBA" id="ARBA00023098"/>
    </source>
</evidence>
<evidence type="ECO:0000313" key="9">
    <source>
        <dbReference type="EMBL" id="MFC3879678.1"/>
    </source>
</evidence>
<feature type="binding site" evidence="8">
    <location>
        <begin position="179"/>
        <end position="185"/>
    </location>
    <ligand>
        <name>sn-glycerol 1-phosphate</name>
        <dbReference type="ChEBI" id="CHEBI:57685"/>
    </ligand>
</feature>
<feature type="binding site" evidence="8">
    <location>
        <position position="58"/>
    </location>
    <ligand>
        <name>Mg(2+)</name>
        <dbReference type="ChEBI" id="CHEBI:18420"/>
    </ligand>
</feature>
<accession>A0ABV8ANZ3</accession>
<name>A0ABV8ANZ3_9BACT</name>
<dbReference type="EC" id="2.5.1.41" evidence="8"/>
<feature type="binding site" evidence="8">
    <location>
        <position position="28"/>
    </location>
    <ligand>
        <name>Mg(2+)</name>
        <dbReference type="ChEBI" id="CHEBI:18420"/>
    </ligand>
</feature>
<evidence type="ECO:0000256" key="3">
    <source>
        <dbReference type="ARBA" id="ARBA00022723"/>
    </source>
</evidence>
<keyword evidence="10" id="KW-1185">Reference proteome</keyword>
<comment type="caution">
    <text evidence="9">The sequence shown here is derived from an EMBL/GenBank/DDBJ whole genome shotgun (WGS) entry which is preliminary data.</text>
</comment>
<comment type="cofactor">
    <cofactor evidence="8">
        <name>Mg(2+)</name>
        <dbReference type="ChEBI" id="CHEBI:18420"/>
    </cofactor>
</comment>
<proteinExistence type="inferred from homology"/>
<evidence type="ECO:0000256" key="2">
    <source>
        <dbReference type="ARBA" id="ARBA00022679"/>
    </source>
</evidence>
<protein>
    <recommendedName>
        <fullName evidence="8">Geranylgeranylglyceryl phosphate synthase</fullName>
        <shortName evidence="8">GGGP synthase</shortName>
        <shortName evidence="8">GGGPS</shortName>
        <ecNumber evidence="8">2.5.1.41</ecNumber>
    </recommendedName>
    <alternativeName>
        <fullName evidence="8">(S)-3-O-geranylgeranylglyceryl phosphate synthase</fullName>
    </alternativeName>
    <alternativeName>
        <fullName evidence="8">Phosphoglycerol geranylgeranyltransferase</fullName>
    </alternativeName>
</protein>
<evidence type="ECO:0000313" key="10">
    <source>
        <dbReference type="Proteomes" id="UP001595805"/>
    </source>
</evidence>
<dbReference type="EMBL" id="JBHRZS010000006">
    <property type="protein sequence ID" value="MFC3879678.1"/>
    <property type="molecule type" value="Genomic_DNA"/>
</dbReference>
<keyword evidence="2 8" id="KW-0808">Transferase</keyword>
<reference evidence="10" key="1">
    <citation type="journal article" date="2019" name="Int. J. Syst. Evol. Microbiol.">
        <title>The Global Catalogue of Microorganisms (GCM) 10K type strain sequencing project: providing services to taxonomists for standard genome sequencing and annotation.</title>
        <authorList>
            <consortium name="The Broad Institute Genomics Platform"/>
            <consortium name="The Broad Institute Genome Sequencing Center for Infectious Disease"/>
            <person name="Wu L."/>
            <person name="Ma J."/>
        </authorList>
    </citation>
    <scope>NUCLEOTIDE SEQUENCE [LARGE SCALE GENOMIC DNA]</scope>
    <source>
        <strain evidence="10">CCUG 60523</strain>
    </source>
</reference>
<sequence length="259" mass="27911">MARTKGPIYDQILDWSTTGQKGLGWLIDPDKFDPSILSILKTKNNGLSALDFILVGGSQMDADVFQDSLRLIKEAAQNIPLIIFPGSNAQLSEDAEAILFLSLLSGRNPRFLVEEQVQAARRVDGFDLEVIPTAYILVNDGHIGSVHHASGTFPIPNSDIQKCVDTALAGKFMGMKLTYLDAGSGLDSTVSARVVGAIKEKVKNPIIVGGGIDSLDKLKSAYAAGADLVVIGNAIEKDPNFLVEVLKYKELRNFSSHVN</sequence>
<feature type="binding site" evidence="8">
    <location>
        <begin position="232"/>
        <end position="233"/>
    </location>
    <ligand>
        <name>sn-glycerol 1-phosphate</name>
        <dbReference type="ChEBI" id="CHEBI:57685"/>
    </ligand>
</feature>
<dbReference type="Pfam" id="PF01884">
    <property type="entry name" value="PcrB"/>
    <property type="match status" value="1"/>
</dbReference>
<dbReference type="RefSeq" id="WP_377904325.1">
    <property type="nucleotide sequence ID" value="NZ_JBHRZS010000006.1"/>
</dbReference>
<organism evidence="9 10">
    <name type="scientific">Algoriphagus namhaensis</name>
    <dbReference type="NCBI Taxonomy" id="915353"/>
    <lineage>
        <taxon>Bacteria</taxon>
        <taxon>Pseudomonadati</taxon>
        <taxon>Bacteroidota</taxon>
        <taxon>Cytophagia</taxon>
        <taxon>Cytophagales</taxon>
        <taxon>Cyclobacteriaceae</taxon>
        <taxon>Algoriphagus</taxon>
    </lineage>
</organism>